<reference evidence="1" key="1">
    <citation type="journal article" date="2019" name="MBio">
        <title>Virus Genomes from Deep Sea Sediments Expand the Ocean Megavirome and Support Independent Origins of Viral Gigantism.</title>
        <authorList>
            <person name="Backstrom D."/>
            <person name="Yutin N."/>
            <person name="Jorgensen S.L."/>
            <person name="Dharamshi J."/>
            <person name="Homa F."/>
            <person name="Zaremba-Niedwiedzka K."/>
            <person name="Spang A."/>
            <person name="Wolf Y.I."/>
            <person name="Koonin E.V."/>
            <person name="Ettema T.J."/>
        </authorList>
    </citation>
    <scope>NUCLEOTIDE SEQUENCE</scope>
</reference>
<name>A0A481Z2T6_9VIRU</name>
<sequence length="454" mass="51109">MNPILKYTDVDLNKIKVLAPISGKYSVGSFQKCAYKYAHAKNPDGSLRIEFCKVKCSQIRKSKNDKDDSTEQDGQQKKKYDQYYLYVTFDLKDPEIGSSTTEFVKFLDKLHLKLGELHMPHKGKGADKLDKFFMVDADTKPAKLGQAGFASLINWDTDLASGERYEENNPSKSFNLLYGHNKETGEEYKARFKYPDGTDIDWEILKNSNFEGYPVVNFSNSYYGGKDITTQTRIISMIITKITEVEYTDLQQDTIDMINKNDPNASKIVRDQVTSIANLLAQRKNISSAGPVSLSMTSNDLSNVGVDNTPLTDIPYTSNINDFMIQQPIQSSELQQMSTVNNPPMPPIDTPQMPQVTQSSMQPVNTPQMPVVNTPQMPQVTQSSMQPVNTPQINTSQMPQINTPQINIPQMPPVNTSQINIPQMPQINQPPMQPQNIDFPNIQGTHNQFPNIHP</sequence>
<dbReference type="EMBL" id="MK500465">
    <property type="protein sequence ID" value="QBK90117.1"/>
    <property type="molecule type" value="Genomic_DNA"/>
</dbReference>
<protein>
    <submittedName>
        <fullName evidence="1">Uncharacterized protein</fullName>
    </submittedName>
</protein>
<gene>
    <name evidence="1" type="ORF">LCPAC102_00270</name>
</gene>
<proteinExistence type="predicted"/>
<accession>A0A481Z2T6</accession>
<evidence type="ECO:0000313" key="1">
    <source>
        <dbReference type="EMBL" id="QBK90117.1"/>
    </source>
</evidence>
<organism evidence="1">
    <name type="scientific">Pithovirus LCPAC102</name>
    <dbReference type="NCBI Taxonomy" id="2506587"/>
    <lineage>
        <taxon>Viruses</taxon>
        <taxon>Pithoviruses</taxon>
    </lineage>
</organism>